<dbReference type="AlphaFoldDB" id="A0A212J9R2"/>
<evidence type="ECO:0000313" key="1">
    <source>
        <dbReference type="EMBL" id="SBV96166.1"/>
    </source>
</evidence>
<organism evidence="1">
    <name type="scientific">uncultured delta proteobacterium</name>
    <dbReference type="NCBI Taxonomy" id="34034"/>
    <lineage>
        <taxon>Bacteria</taxon>
        <taxon>Deltaproteobacteria</taxon>
        <taxon>environmental samples</taxon>
    </lineage>
</organism>
<reference evidence="1" key="1">
    <citation type="submission" date="2016-04" db="EMBL/GenBank/DDBJ databases">
        <authorList>
            <person name="Evans L.H."/>
            <person name="Alamgir A."/>
            <person name="Owens N."/>
            <person name="Weber N.D."/>
            <person name="Virtaneva K."/>
            <person name="Barbian K."/>
            <person name="Babar A."/>
            <person name="Rosenke K."/>
        </authorList>
    </citation>
    <scope>NUCLEOTIDE SEQUENCE</scope>
    <source>
        <strain evidence="1">86</strain>
    </source>
</reference>
<dbReference type="EMBL" id="FLUQ01000001">
    <property type="protein sequence ID" value="SBV96166.1"/>
    <property type="molecule type" value="Genomic_DNA"/>
</dbReference>
<sequence>MPWQTEFRLDGAATSAFLSPAAADFAFYSGHAPSDTFPPWKAVFKDMYFHNMKILLIKRVLLFFTTIRTVRLNRKAFWKKRISSGVSPKTKLM</sequence>
<name>A0A212J9R2_9DELT</name>
<protein>
    <submittedName>
        <fullName evidence="1">Uncharacterized protein</fullName>
    </submittedName>
</protein>
<gene>
    <name evidence="1" type="ORF">KL86DPRO_10998</name>
</gene>
<accession>A0A212J9R2</accession>
<proteinExistence type="predicted"/>